<gene>
    <name evidence="3" type="ORF">LSTR_LSTR003782</name>
</gene>
<name>A0A482WEU8_LAOST</name>
<protein>
    <recommendedName>
        <fullName evidence="5">EF-hand domain-containing protein</fullName>
    </recommendedName>
</protein>
<dbReference type="AlphaFoldDB" id="A0A482WEU8"/>
<dbReference type="InParanoid" id="A0A482WEU8"/>
<keyword evidence="2" id="KW-0732">Signal</keyword>
<dbReference type="PROSITE" id="PS00018">
    <property type="entry name" value="EF_HAND_1"/>
    <property type="match status" value="1"/>
</dbReference>
<feature type="chain" id="PRO_5019800582" description="EF-hand domain-containing protein" evidence="2">
    <location>
        <begin position="20"/>
        <end position="195"/>
    </location>
</feature>
<evidence type="ECO:0008006" key="5">
    <source>
        <dbReference type="Google" id="ProtNLM"/>
    </source>
</evidence>
<reference evidence="3 4" key="1">
    <citation type="journal article" date="2017" name="Gigascience">
        <title>Genome sequence of the small brown planthopper, Laodelphax striatellus.</title>
        <authorList>
            <person name="Zhu J."/>
            <person name="Jiang F."/>
            <person name="Wang X."/>
            <person name="Yang P."/>
            <person name="Bao Y."/>
            <person name="Zhao W."/>
            <person name="Wang W."/>
            <person name="Lu H."/>
            <person name="Wang Q."/>
            <person name="Cui N."/>
            <person name="Li J."/>
            <person name="Chen X."/>
            <person name="Luo L."/>
            <person name="Yu J."/>
            <person name="Kang L."/>
            <person name="Cui F."/>
        </authorList>
    </citation>
    <scope>NUCLEOTIDE SEQUENCE [LARGE SCALE GENOMIC DNA]</scope>
    <source>
        <strain evidence="3">Lst14</strain>
    </source>
</reference>
<dbReference type="InterPro" id="IPR018247">
    <property type="entry name" value="EF_Hand_1_Ca_BS"/>
</dbReference>
<evidence type="ECO:0000256" key="2">
    <source>
        <dbReference type="SAM" id="SignalP"/>
    </source>
</evidence>
<comment type="caution">
    <text evidence="3">The sequence shown here is derived from an EMBL/GenBank/DDBJ whole genome shotgun (WGS) entry which is preliminary data.</text>
</comment>
<organism evidence="3 4">
    <name type="scientific">Laodelphax striatellus</name>
    <name type="common">Small brown planthopper</name>
    <name type="synonym">Delphax striatella</name>
    <dbReference type="NCBI Taxonomy" id="195883"/>
    <lineage>
        <taxon>Eukaryota</taxon>
        <taxon>Metazoa</taxon>
        <taxon>Ecdysozoa</taxon>
        <taxon>Arthropoda</taxon>
        <taxon>Hexapoda</taxon>
        <taxon>Insecta</taxon>
        <taxon>Pterygota</taxon>
        <taxon>Neoptera</taxon>
        <taxon>Paraneoptera</taxon>
        <taxon>Hemiptera</taxon>
        <taxon>Auchenorrhyncha</taxon>
        <taxon>Fulgoroidea</taxon>
        <taxon>Delphacidae</taxon>
        <taxon>Criomorphinae</taxon>
        <taxon>Laodelphax</taxon>
    </lineage>
</organism>
<sequence length="195" mass="20797">MKNIIALVVFFAVFGSLSAYGSYWTASSYSGSASSGVSSAGSSTGSPQAVTIRAAGSPVSDADSRVGSPPPAQNTKTSLFRIMDSNRDGIVTQGDLSTAKKGTLFKGFERSTKTSIEAAIINYQGNEASFKRLGPRLQNINLQTYDENRNYFARSHLKSVFGINDNQADKILGAKDSILTAELANFFNGNRNFAP</sequence>
<feature type="signal peptide" evidence="2">
    <location>
        <begin position="1"/>
        <end position="19"/>
    </location>
</feature>
<evidence type="ECO:0000313" key="4">
    <source>
        <dbReference type="Proteomes" id="UP000291343"/>
    </source>
</evidence>
<proteinExistence type="predicted"/>
<keyword evidence="4" id="KW-1185">Reference proteome</keyword>
<dbReference type="EMBL" id="QKKF02037909">
    <property type="protein sequence ID" value="RZF31900.1"/>
    <property type="molecule type" value="Genomic_DNA"/>
</dbReference>
<accession>A0A482WEU8</accession>
<evidence type="ECO:0000256" key="1">
    <source>
        <dbReference type="SAM" id="MobiDB-lite"/>
    </source>
</evidence>
<evidence type="ECO:0000313" key="3">
    <source>
        <dbReference type="EMBL" id="RZF31900.1"/>
    </source>
</evidence>
<feature type="region of interest" description="Disordered" evidence="1">
    <location>
        <begin position="53"/>
        <end position="76"/>
    </location>
</feature>
<dbReference type="Proteomes" id="UP000291343">
    <property type="component" value="Unassembled WGS sequence"/>
</dbReference>